<organism evidence="2 3">
    <name type="scientific">Zasmidium cellare ATCC 36951</name>
    <dbReference type="NCBI Taxonomy" id="1080233"/>
    <lineage>
        <taxon>Eukaryota</taxon>
        <taxon>Fungi</taxon>
        <taxon>Dikarya</taxon>
        <taxon>Ascomycota</taxon>
        <taxon>Pezizomycotina</taxon>
        <taxon>Dothideomycetes</taxon>
        <taxon>Dothideomycetidae</taxon>
        <taxon>Mycosphaerellales</taxon>
        <taxon>Mycosphaerellaceae</taxon>
        <taxon>Zasmidium</taxon>
    </lineage>
</organism>
<name>A0A6A6C4B3_ZASCE</name>
<gene>
    <name evidence="2" type="ORF">M409DRAFT_28964</name>
</gene>
<dbReference type="SUPFAM" id="SSF54427">
    <property type="entry name" value="NTF2-like"/>
    <property type="match status" value="1"/>
</dbReference>
<dbReference type="GeneID" id="54562523"/>
<feature type="region of interest" description="Disordered" evidence="1">
    <location>
        <begin position="1"/>
        <end position="30"/>
    </location>
</feature>
<proteinExistence type="predicted"/>
<dbReference type="RefSeq" id="XP_033661468.1">
    <property type="nucleotide sequence ID" value="XM_033809251.1"/>
</dbReference>
<evidence type="ECO:0000313" key="3">
    <source>
        <dbReference type="Proteomes" id="UP000799537"/>
    </source>
</evidence>
<protein>
    <recommendedName>
        <fullName evidence="4">SnoaL-like domain-containing protein</fullName>
    </recommendedName>
</protein>
<feature type="compositionally biased region" description="Basic and acidic residues" evidence="1">
    <location>
        <begin position="1"/>
        <end position="29"/>
    </location>
</feature>
<reference evidence="2" key="1">
    <citation type="journal article" date="2020" name="Stud. Mycol.">
        <title>101 Dothideomycetes genomes: a test case for predicting lifestyles and emergence of pathogens.</title>
        <authorList>
            <person name="Haridas S."/>
            <person name="Albert R."/>
            <person name="Binder M."/>
            <person name="Bloem J."/>
            <person name="Labutti K."/>
            <person name="Salamov A."/>
            <person name="Andreopoulos B."/>
            <person name="Baker S."/>
            <person name="Barry K."/>
            <person name="Bills G."/>
            <person name="Bluhm B."/>
            <person name="Cannon C."/>
            <person name="Castanera R."/>
            <person name="Culley D."/>
            <person name="Daum C."/>
            <person name="Ezra D."/>
            <person name="Gonzalez J."/>
            <person name="Henrissat B."/>
            <person name="Kuo A."/>
            <person name="Liang C."/>
            <person name="Lipzen A."/>
            <person name="Lutzoni F."/>
            <person name="Magnuson J."/>
            <person name="Mondo S."/>
            <person name="Nolan M."/>
            <person name="Ohm R."/>
            <person name="Pangilinan J."/>
            <person name="Park H.-J."/>
            <person name="Ramirez L."/>
            <person name="Alfaro M."/>
            <person name="Sun H."/>
            <person name="Tritt A."/>
            <person name="Yoshinaga Y."/>
            <person name="Zwiers L.-H."/>
            <person name="Turgeon B."/>
            <person name="Goodwin S."/>
            <person name="Spatafora J."/>
            <person name="Crous P."/>
            <person name="Grigoriev I."/>
        </authorList>
    </citation>
    <scope>NUCLEOTIDE SEQUENCE</scope>
    <source>
        <strain evidence="2">ATCC 36951</strain>
    </source>
</reference>
<dbReference type="OrthoDB" id="10580421at2759"/>
<keyword evidence="3" id="KW-1185">Reference proteome</keyword>
<evidence type="ECO:0000256" key="1">
    <source>
        <dbReference type="SAM" id="MobiDB-lite"/>
    </source>
</evidence>
<dbReference type="EMBL" id="ML993625">
    <property type="protein sequence ID" value="KAF2160579.1"/>
    <property type="molecule type" value="Genomic_DNA"/>
</dbReference>
<sequence length="179" mass="19450">MKKDEEPNEEQDAKQSADPKEKSKREPKPDTTAIAAELENLVTVAFAAINDRNWPYLLSPESHIAPFVSMGASGMRPSANSHAKMIADFQALVEDYPDYRLHIVSMSTQVYENVSAAEVFANCEVTGGPGVPVGMSRKTVSCFEFQRIDGVWMAVRDTTIPGGGEDRGGFGGEMDMGMG</sequence>
<evidence type="ECO:0008006" key="4">
    <source>
        <dbReference type="Google" id="ProtNLM"/>
    </source>
</evidence>
<dbReference type="AlphaFoldDB" id="A0A6A6C4B3"/>
<accession>A0A6A6C4B3</accession>
<dbReference type="InterPro" id="IPR032710">
    <property type="entry name" value="NTF2-like_dom_sf"/>
</dbReference>
<evidence type="ECO:0000313" key="2">
    <source>
        <dbReference type="EMBL" id="KAF2160579.1"/>
    </source>
</evidence>
<dbReference type="Proteomes" id="UP000799537">
    <property type="component" value="Unassembled WGS sequence"/>
</dbReference>